<keyword evidence="6 8" id="KW-0234">DNA repair</keyword>
<evidence type="ECO:0000256" key="8">
    <source>
        <dbReference type="HAMAP-Rule" id="MF_00201"/>
    </source>
</evidence>
<evidence type="ECO:0000256" key="3">
    <source>
        <dbReference type="ARBA" id="ARBA00021310"/>
    </source>
</evidence>
<comment type="similarity">
    <text evidence="2 8">Belongs to the RecO family.</text>
</comment>
<keyword evidence="5 8" id="KW-0233">DNA recombination</keyword>
<reference evidence="10 11" key="1">
    <citation type="submission" date="2017-08" db="EMBL/GenBank/DDBJ databases">
        <title>Reclassification of Bisgaard taxon 37 and 44.</title>
        <authorList>
            <person name="Christensen H."/>
        </authorList>
    </citation>
    <scope>NUCLEOTIDE SEQUENCE [LARGE SCALE GENOMIC DNA]</scope>
    <source>
        <strain evidence="10 11">EEAB3T1</strain>
    </source>
</reference>
<gene>
    <name evidence="8" type="primary">recO</name>
    <name evidence="10" type="ORF">CKF59_00470</name>
</gene>
<dbReference type="InterPro" id="IPR042242">
    <property type="entry name" value="RecO_C"/>
</dbReference>
<dbReference type="PANTHER" id="PTHR33991:SF1">
    <property type="entry name" value="DNA REPAIR PROTEIN RECO"/>
    <property type="match status" value="1"/>
</dbReference>
<keyword evidence="11" id="KW-1185">Reference proteome</keyword>
<evidence type="ECO:0000256" key="5">
    <source>
        <dbReference type="ARBA" id="ARBA00023172"/>
    </source>
</evidence>
<dbReference type="HAMAP" id="MF_00201">
    <property type="entry name" value="RecO"/>
    <property type="match status" value="1"/>
</dbReference>
<evidence type="ECO:0000256" key="4">
    <source>
        <dbReference type="ARBA" id="ARBA00022763"/>
    </source>
</evidence>
<keyword evidence="4 8" id="KW-0227">DNA damage</keyword>
<dbReference type="EMBL" id="NRJF01000011">
    <property type="protein sequence ID" value="RIY38694.1"/>
    <property type="molecule type" value="Genomic_DNA"/>
</dbReference>
<organism evidence="10 11">
    <name type="scientific">Psittacicella gerlachiana</name>
    <dbReference type="NCBI Taxonomy" id="2028574"/>
    <lineage>
        <taxon>Bacteria</taxon>
        <taxon>Pseudomonadati</taxon>
        <taxon>Pseudomonadota</taxon>
        <taxon>Gammaproteobacteria</taxon>
        <taxon>Pasteurellales</taxon>
        <taxon>Psittacicellaceae</taxon>
        <taxon>Psittacicella</taxon>
    </lineage>
</organism>
<evidence type="ECO:0000256" key="6">
    <source>
        <dbReference type="ARBA" id="ARBA00023204"/>
    </source>
</evidence>
<dbReference type="Pfam" id="PF11967">
    <property type="entry name" value="RecO_N"/>
    <property type="match status" value="1"/>
</dbReference>
<dbReference type="InterPro" id="IPR022572">
    <property type="entry name" value="DNA_rep/recomb_RecO_N"/>
</dbReference>
<feature type="domain" description="DNA replication/recombination mediator RecO N-terminal" evidence="9">
    <location>
        <begin position="6"/>
        <end position="77"/>
    </location>
</feature>
<evidence type="ECO:0000259" key="9">
    <source>
        <dbReference type="Pfam" id="PF11967"/>
    </source>
</evidence>
<dbReference type="GO" id="GO:0006302">
    <property type="term" value="P:double-strand break repair"/>
    <property type="evidence" value="ECO:0007669"/>
    <property type="project" value="TreeGrafter"/>
</dbReference>
<comment type="caution">
    <text evidence="10">The sequence shown here is derived from an EMBL/GenBank/DDBJ whole genome shotgun (WGS) entry which is preliminary data.</text>
</comment>
<dbReference type="AlphaFoldDB" id="A0A3A1YQP3"/>
<dbReference type="GO" id="GO:0006310">
    <property type="term" value="P:DNA recombination"/>
    <property type="evidence" value="ECO:0007669"/>
    <property type="project" value="UniProtKB-UniRule"/>
</dbReference>
<dbReference type="Gene3D" id="1.20.1440.120">
    <property type="entry name" value="Recombination protein O, C-terminal domain"/>
    <property type="match status" value="1"/>
</dbReference>
<dbReference type="InterPro" id="IPR003717">
    <property type="entry name" value="RecO"/>
</dbReference>
<dbReference type="PANTHER" id="PTHR33991">
    <property type="entry name" value="DNA REPAIR PROTEIN RECO"/>
    <property type="match status" value="1"/>
</dbReference>
<evidence type="ECO:0000313" key="11">
    <source>
        <dbReference type="Proteomes" id="UP000265964"/>
    </source>
</evidence>
<proteinExistence type="inferred from homology"/>
<evidence type="ECO:0000256" key="1">
    <source>
        <dbReference type="ARBA" id="ARBA00003065"/>
    </source>
</evidence>
<dbReference type="InterPro" id="IPR012340">
    <property type="entry name" value="NA-bd_OB-fold"/>
</dbReference>
<evidence type="ECO:0000313" key="10">
    <source>
        <dbReference type="EMBL" id="RIY38694.1"/>
    </source>
</evidence>
<comment type="function">
    <text evidence="1 8">Involved in DNA repair and RecF pathway recombination.</text>
</comment>
<sequence length="396" mass="46727">MLMTRDTWYTGFILYKEDYGNNSVRLYFLSIEKGLIHLYCKGANSKNSKLGPSLQYFSLLRLQVAGKLLNYISKVEIESLAIKYPTEQFYCACYINELITKILPTNSYLESEAFDLFNFYKNTLIELFYAENTQHQSLALRKFEINLLTFLGIIPYTAYDYQGQDIDPQGEYFLIQDQGFINHKQINLLTLDYLEQEQKLKQQWEQDPDSVDPLALQYLEYQHQQYQQQQKLTFYGKYLLLIHELFFENENRSTPTQLNLNDETKALLKEQDDQLASLLQVKIDLDEKRQVVTKITYQQLKNNFNEADLEQALAQKITQFKKFKEQNSKSKNSLSMFAQNFVNYNLFKNLDSQEQKQLLNQAHTLSKLYLNVLLGSRIIHSKEKLIEYKRLMASLT</sequence>
<accession>A0A3A1YQP3</accession>
<evidence type="ECO:0000256" key="7">
    <source>
        <dbReference type="ARBA" id="ARBA00033409"/>
    </source>
</evidence>
<dbReference type="GO" id="GO:0043590">
    <property type="term" value="C:bacterial nucleoid"/>
    <property type="evidence" value="ECO:0007669"/>
    <property type="project" value="TreeGrafter"/>
</dbReference>
<dbReference type="Gene3D" id="2.40.50.140">
    <property type="entry name" value="Nucleic acid-binding proteins"/>
    <property type="match status" value="1"/>
</dbReference>
<dbReference type="Proteomes" id="UP000265964">
    <property type="component" value="Unassembled WGS sequence"/>
</dbReference>
<evidence type="ECO:0000256" key="2">
    <source>
        <dbReference type="ARBA" id="ARBA00007452"/>
    </source>
</evidence>
<dbReference type="SUPFAM" id="SSF50249">
    <property type="entry name" value="Nucleic acid-binding proteins"/>
    <property type="match status" value="1"/>
</dbReference>
<name>A0A3A1YQP3_9GAMM</name>
<dbReference type="Pfam" id="PF02565">
    <property type="entry name" value="RecO_C"/>
    <property type="match status" value="1"/>
</dbReference>
<protein>
    <recommendedName>
        <fullName evidence="3 8">DNA repair protein RecO</fullName>
    </recommendedName>
    <alternativeName>
        <fullName evidence="7 8">Recombination protein O</fullName>
    </alternativeName>
</protein>
<dbReference type="OrthoDB" id="9804792at2"/>